<protein>
    <submittedName>
        <fullName evidence="3">Uncharacterized protein</fullName>
    </submittedName>
</protein>
<dbReference type="EMBL" id="FUKI01000134">
    <property type="protein sequence ID" value="SJM94646.1"/>
    <property type="molecule type" value="Genomic_DNA"/>
</dbReference>
<evidence type="ECO:0000313" key="4">
    <source>
        <dbReference type="Proteomes" id="UP000195667"/>
    </source>
</evidence>
<evidence type="ECO:0000313" key="3">
    <source>
        <dbReference type="EMBL" id="SJM94646.1"/>
    </source>
</evidence>
<keyword evidence="4" id="KW-1185">Reference proteome</keyword>
<keyword evidence="2" id="KW-0472">Membrane</keyword>
<organism evidence="3 4">
    <name type="scientific">Crenothrix polyspora</name>
    <dbReference type="NCBI Taxonomy" id="360316"/>
    <lineage>
        <taxon>Bacteria</taxon>
        <taxon>Pseudomonadati</taxon>
        <taxon>Pseudomonadota</taxon>
        <taxon>Gammaproteobacteria</taxon>
        <taxon>Methylococcales</taxon>
        <taxon>Crenotrichaceae</taxon>
        <taxon>Crenothrix</taxon>
    </lineage>
</organism>
<feature type="region of interest" description="Disordered" evidence="1">
    <location>
        <begin position="57"/>
        <end position="87"/>
    </location>
</feature>
<keyword evidence="2" id="KW-0812">Transmembrane</keyword>
<sequence>MRRNKVKPCPDDYWLWLVLANVSLCLMFLLFFIGLAWLSIGTAHAWVWQSPISFEDEKKPPVSNDKPPVVIHEPAPEPEQAPPPPEIKPYEIPTMRGNRRDFHYTPAIKLAPVIDADAVFQTIVNCFPERPKWGLDVKAVAGARMTDGGVSTFDTAGLSKFYGGIVAEMPLYSAEEMHKQRTQEYQRRGEVAANVAQLLKALADRQRALRMVGINESVEARSQLRVKEGLAPAEEQITNLKAVAEKVGDLDAANAAIVAARLTLVGQCRDEVAENVNDYLKEITQ</sequence>
<gene>
    <name evidence="3" type="ORF">CRENPOLYSF1_570007</name>
</gene>
<proteinExistence type="predicted"/>
<reference evidence="4" key="1">
    <citation type="submission" date="2017-02" db="EMBL/GenBank/DDBJ databases">
        <authorList>
            <person name="Daims H."/>
        </authorList>
    </citation>
    <scope>NUCLEOTIDE SEQUENCE [LARGE SCALE GENOMIC DNA]</scope>
</reference>
<feature type="transmembrane region" description="Helical" evidence="2">
    <location>
        <begin position="13"/>
        <end position="38"/>
    </location>
</feature>
<dbReference type="AlphaFoldDB" id="A0A1R4HEL5"/>
<dbReference type="OrthoDB" id="6400154at2"/>
<name>A0A1R4HEL5_9GAMM</name>
<accession>A0A1R4HEL5</accession>
<feature type="compositionally biased region" description="Pro residues" evidence="1">
    <location>
        <begin position="77"/>
        <end position="87"/>
    </location>
</feature>
<evidence type="ECO:0000256" key="2">
    <source>
        <dbReference type="SAM" id="Phobius"/>
    </source>
</evidence>
<dbReference type="Proteomes" id="UP000195667">
    <property type="component" value="Unassembled WGS sequence"/>
</dbReference>
<dbReference type="RefSeq" id="WP_087144415.1">
    <property type="nucleotide sequence ID" value="NZ_FUKI01000134.1"/>
</dbReference>
<keyword evidence="2" id="KW-1133">Transmembrane helix</keyword>
<evidence type="ECO:0000256" key="1">
    <source>
        <dbReference type="SAM" id="MobiDB-lite"/>
    </source>
</evidence>